<keyword evidence="1" id="KW-0472">Membrane</keyword>
<dbReference type="EMBL" id="CP002102">
    <property type="protein sequence ID" value="ADL00337.1"/>
    <property type="molecule type" value="Genomic_DNA"/>
</dbReference>
<protein>
    <submittedName>
        <fullName evidence="2">Putative integral membrane binding-protein-dependent transport protein</fullName>
    </submittedName>
</protein>
<name>D9QND6_BRESC</name>
<dbReference type="STRING" id="633149.Bresu_1025"/>
<dbReference type="InParanoid" id="D9QND6"/>
<keyword evidence="3" id="KW-1185">Reference proteome</keyword>
<evidence type="ECO:0000313" key="3">
    <source>
        <dbReference type="Proteomes" id="UP000002696"/>
    </source>
</evidence>
<sequence>MRNRKGRGGSPRTAFGCLAVVVVLVVAVGAWLVVFLWDVNLPK</sequence>
<dbReference type="KEGG" id="bsb:Bresu_1025"/>
<proteinExistence type="predicted"/>
<organism evidence="2 3">
    <name type="scientific">Brevundimonas subvibrioides (strain ATCC 15264 / DSM 4735 / LMG 14903 / NBRC 16000 / CB 81)</name>
    <name type="common">Caulobacter subvibrioides</name>
    <dbReference type="NCBI Taxonomy" id="633149"/>
    <lineage>
        <taxon>Bacteria</taxon>
        <taxon>Pseudomonadati</taxon>
        <taxon>Pseudomonadota</taxon>
        <taxon>Alphaproteobacteria</taxon>
        <taxon>Caulobacterales</taxon>
        <taxon>Caulobacteraceae</taxon>
        <taxon>Brevundimonas</taxon>
    </lineage>
</organism>
<evidence type="ECO:0000256" key="1">
    <source>
        <dbReference type="SAM" id="Phobius"/>
    </source>
</evidence>
<reference evidence="3" key="1">
    <citation type="journal article" date="2011" name="J. Bacteriol.">
        <title>Genome sequences of eight morphologically diverse alphaproteobacteria.</title>
        <authorList>
            <consortium name="US DOE Joint Genome Institute"/>
            <person name="Brown P.J."/>
            <person name="Kysela D.T."/>
            <person name="Buechlein A."/>
            <person name="Hemmerich C."/>
            <person name="Brun Y.V."/>
        </authorList>
    </citation>
    <scope>NUCLEOTIDE SEQUENCE [LARGE SCALE GENOMIC DNA]</scope>
    <source>
        <strain evidence="3">ATCC 15264 / DSM 4735 / LMG 14903 / NBRC 16000 / CB 81</strain>
    </source>
</reference>
<evidence type="ECO:0000313" key="2">
    <source>
        <dbReference type="EMBL" id="ADL00337.1"/>
    </source>
</evidence>
<accession>D9QND6</accession>
<feature type="transmembrane region" description="Helical" evidence="1">
    <location>
        <begin position="12"/>
        <end position="37"/>
    </location>
</feature>
<dbReference type="RefSeq" id="WP_013268440.1">
    <property type="nucleotide sequence ID" value="NC_014375.1"/>
</dbReference>
<gene>
    <name evidence="2" type="ordered locus">Bresu_1025</name>
</gene>
<dbReference type="HOGENOM" id="CLU_3230598_0_0_5"/>
<keyword evidence="1" id="KW-0812">Transmembrane</keyword>
<dbReference type="AlphaFoldDB" id="D9QND6"/>
<keyword evidence="1" id="KW-1133">Transmembrane helix</keyword>
<dbReference type="Proteomes" id="UP000002696">
    <property type="component" value="Chromosome"/>
</dbReference>